<dbReference type="OrthoDB" id="3069745at2759"/>
<dbReference type="EMBL" id="MU151145">
    <property type="protein sequence ID" value="KAF9448947.1"/>
    <property type="molecule type" value="Genomic_DNA"/>
</dbReference>
<evidence type="ECO:0000256" key="1">
    <source>
        <dbReference type="SAM" id="MobiDB-lite"/>
    </source>
</evidence>
<feature type="region of interest" description="Disordered" evidence="1">
    <location>
        <begin position="257"/>
        <end position="305"/>
    </location>
</feature>
<feature type="compositionally biased region" description="Polar residues" evidence="1">
    <location>
        <begin position="154"/>
        <end position="163"/>
    </location>
</feature>
<feature type="compositionally biased region" description="Basic and acidic residues" evidence="1">
    <location>
        <begin position="205"/>
        <end position="218"/>
    </location>
</feature>
<dbReference type="AlphaFoldDB" id="A0A9P5XEY7"/>
<organism evidence="2 3">
    <name type="scientific">Macrolepiota fuliginosa MF-IS2</name>
    <dbReference type="NCBI Taxonomy" id="1400762"/>
    <lineage>
        <taxon>Eukaryota</taxon>
        <taxon>Fungi</taxon>
        <taxon>Dikarya</taxon>
        <taxon>Basidiomycota</taxon>
        <taxon>Agaricomycotina</taxon>
        <taxon>Agaricomycetes</taxon>
        <taxon>Agaricomycetidae</taxon>
        <taxon>Agaricales</taxon>
        <taxon>Agaricineae</taxon>
        <taxon>Agaricaceae</taxon>
        <taxon>Macrolepiota</taxon>
    </lineage>
</organism>
<sequence length="319" mass="34777">MNSVGSWYALFDKNNDSADTNTNSVRSTGTKIYSPWISDSLISPPSYHKLRRRKAASEWDAKEDMGPPVSPTPDHVIHDILDVESIQASTGTQGGGPRSPKPRMTKPSATRTDANRNGGEDIENVGDGEGDAKSTRGSGSSQSRRIPTTKRTRSGTIVQNNGANHRPAGKRNRSGTIVQGGGGARRTRSGTVVQAKPGVIGGQRQDLDGQQESKRSLQDETCSCCSSDDELMLRSHSHCNLDTEDLEWKVAEPPSPVARRLRRAKRRSALNARRRNKPRSRRGGLTVGDVAEEAEEDGMDGDIEDDELDFLGTFVPEDW</sequence>
<gene>
    <name evidence="2" type="ORF">P691DRAFT_592176</name>
</gene>
<reference evidence="2" key="1">
    <citation type="submission" date="2020-11" db="EMBL/GenBank/DDBJ databases">
        <authorList>
            <consortium name="DOE Joint Genome Institute"/>
            <person name="Ahrendt S."/>
            <person name="Riley R."/>
            <person name="Andreopoulos W."/>
            <person name="Labutti K."/>
            <person name="Pangilinan J."/>
            <person name="Ruiz-Duenas F.J."/>
            <person name="Barrasa J.M."/>
            <person name="Sanchez-Garcia M."/>
            <person name="Camarero S."/>
            <person name="Miyauchi S."/>
            <person name="Serrano A."/>
            <person name="Linde D."/>
            <person name="Babiker R."/>
            <person name="Drula E."/>
            <person name="Ayuso-Fernandez I."/>
            <person name="Pacheco R."/>
            <person name="Padilla G."/>
            <person name="Ferreira P."/>
            <person name="Barriuso J."/>
            <person name="Kellner H."/>
            <person name="Castanera R."/>
            <person name="Alfaro M."/>
            <person name="Ramirez L."/>
            <person name="Pisabarro A.G."/>
            <person name="Kuo A."/>
            <person name="Tritt A."/>
            <person name="Lipzen A."/>
            <person name="He G."/>
            <person name="Yan M."/>
            <person name="Ng V."/>
            <person name="Cullen D."/>
            <person name="Martin F."/>
            <person name="Rosso M.-N."/>
            <person name="Henrissat B."/>
            <person name="Hibbett D."/>
            <person name="Martinez A.T."/>
            <person name="Grigoriev I.V."/>
        </authorList>
    </citation>
    <scope>NUCLEOTIDE SEQUENCE</scope>
    <source>
        <strain evidence="2">MF-IS2</strain>
    </source>
</reference>
<evidence type="ECO:0000313" key="2">
    <source>
        <dbReference type="EMBL" id="KAF9448947.1"/>
    </source>
</evidence>
<dbReference type="Proteomes" id="UP000807342">
    <property type="component" value="Unassembled WGS sequence"/>
</dbReference>
<keyword evidence="3" id="KW-1185">Reference proteome</keyword>
<name>A0A9P5XEY7_9AGAR</name>
<feature type="compositionally biased region" description="Acidic residues" evidence="1">
    <location>
        <begin position="120"/>
        <end position="129"/>
    </location>
</feature>
<protein>
    <submittedName>
        <fullName evidence="2">Uncharacterized protein</fullName>
    </submittedName>
</protein>
<feature type="region of interest" description="Disordered" evidence="1">
    <location>
        <begin position="43"/>
        <end position="220"/>
    </location>
</feature>
<feature type="compositionally biased region" description="Low complexity" evidence="1">
    <location>
        <begin position="135"/>
        <end position="145"/>
    </location>
</feature>
<feature type="compositionally biased region" description="Basic and acidic residues" evidence="1">
    <location>
        <begin position="55"/>
        <end position="65"/>
    </location>
</feature>
<accession>A0A9P5XEY7</accession>
<feature type="compositionally biased region" description="Acidic residues" evidence="1">
    <location>
        <begin position="290"/>
        <end position="305"/>
    </location>
</feature>
<feature type="compositionally biased region" description="Basic residues" evidence="1">
    <location>
        <begin position="259"/>
        <end position="282"/>
    </location>
</feature>
<comment type="caution">
    <text evidence="2">The sequence shown here is derived from an EMBL/GenBank/DDBJ whole genome shotgun (WGS) entry which is preliminary data.</text>
</comment>
<proteinExistence type="predicted"/>
<evidence type="ECO:0000313" key="3">
    <source>
        <dbReference type="Proteomes" id="UP000807342"/>
    </source>
</evidence>